<feature type="compositionally biased region" description="Acidic residues" evidence="2">
    <location>
        <begin position="429"/>
        <end position="438"/>
    </location>
</feature>
<sequence>MTVASAATRHCKKAMKFGISIFRRGFNSSKCKTSAKMAVARIKLLRNKRQVVVKQMRRDIALLLQSGQDATARIRVEHVIREQNIMAANEFLELFCELIVTRLSIIAKRRECPEDLKEGIASLIFAAPRCSDIPELLAIQDIFEKKYGRDFTASATDLRPSCGVNRMLIDKLSVRTPAGEVKLKVMKEIAKEYQVEWDTKESELELLKPPEELIEGPRTFVSATSLPIKPTPKQSIEPSDPTGARYSDKGEGTTVLFEDTASAAEAAAESAKQAIAAAGAAAYLASKGSYQATQVSGFNTSVNGSDYLNGCNTTSGNQAGRFMQSGSQRQSKTTGEQSEVLGRIKSQSSERSSHSLSREEKIDRRHSYNVPHPHSGRFEESDYDEEMETDDPTGGVGRPAKQPTDARMINRRHSYNAPSVNSDIKFDETESDEEDEIEGSATGTNLPPNRPAPHVPRAKKDPVLRPHPKLPDYDEFAARFEALKYRKI</sequence>
<dbReference type="Gene3D" id="1.20.1260.60">
    <property type="entry name" value="Vacuolar protein sorting-associated protein Ist1"/>
    <property type="match status" value="1"/>
</dbReference>
<dbReference type="GO" id="GO:0015031">
    <property type="term" value="P:protein transport"/>
    <property type="evidence" value="ECO:0007669"/>
    <property type="project" value="InterPro"/>
</dbReference>
<feature type="region of interest" description="Disordered" evidence="2">
    <location>
        <begin position="318"/>
        <end position="471"/>
    </location>
</feature>
<evidence type="ECO:0000313" key="3">
    <source>
        <dbReference type="EMBL" id="KAK3018057.1"/>
    </source>
</evidence>
<name>A0AA88VZV1_9ASTE</name>
<dbReference type="FunFam" id="1.20.1260.60:FF:000003">
    <property type="entry name" value="IST1-like protein isoform A"/>
    <property type="match status" value="1"/>
</dbReference>
<dbReference type="Proteomes" id="UP001188597">
    <property type="component" value="Unassembled WGS sequence"/>
</dbReference>
<keyword evidence="4" id="KW-1185">Reference proteome</keyword>
<dbReference type="Pfam" id="PF03398">
    <property type="entry name" value="Ist1"/>
    <property type="match status" value="1"/>
</dbReference>
<feature type="compositionally biased region" description="Polar residues" evidence="2">
    <location>
        <begin position="318"/>
        <end position="337"/>
    </location>
</feature>
<evidence type="ECO:0000313" key="4">
    <source>
        <dbReference type="Proteomes" id="UP001188597"/>
    </source>
</evidence>
<feature type="compositionally biased region" description="Basic and acidic residues" evidence="2">
    <location>
        <begin position="458"/>
        <end position="471"/>
    </location>
</feature>
<feature type="compositionally biased region" description="Basic and acidic residues" evidence="2">
    <location>
        <begin position="351"/>
        <end position="366"/>
    </location>
</feature>
<protein>
    <recommendedName>
        <fullName evidence="5">IST1-like protein</fullName>
    </recommendedName>
</protein>
<reference evidence="3" key="1">
    <citation type="submission" date="2022-12" db="EMBL/GenBank/DDBJ databases">
        <title>Draft genome assemblies for two species of Escallonia (Escalloniales).</title>
        <authorList>
            <person name="Chanderbali A."/>
            <person name="Dervinis C."/>
            <person name="Anghel I."/>
            <person name="Soltis D."/>
            <person name="Soltis P."/>
            <person name="Zapata F."/>
        </authorList>
    </citation>
    <scope>NUCLEOTIDE SEQUENCE</scope>
    <source>
        <strain evidence="3">UCBG64.0493</strain>
        <tissue evidence="3">Leaf</tissue>
    </source>
</reference>
<dbReference type="InterPro" id="IPR005061">
    <property type="entry name" value="Ist1"/>
</dbReference>
<comment type="similarity">
    <text evidence="1">Belongs to the IST1 family.</text>
</comment>
<evidence type="ECO:0000256" key="1">
    <source>
        <dbReference type="ARBA" id="ARBA00005536"/>
    </source>
</evidence>
<feature type="region of interest" description="Disordered" evidence="2">
    <location>
        <begin position="224"/>
        <end position="250"/>
    </location>
</feature>
<gene>
    <name evidence="3" type="ORF">RJ639_005182</name>
</gene>
<feature type="compositionally biased region" description="Acidic residues" evidence="2">
    <location>
        <begin position="381"/>
        <end position="391"/>
    </location>
</feature>
<comment type="caution">
    <text evidence="3">The sequence shown here is derived from an EMBL/GenBank/DDBJ whole genome shotgun (WGS) entry which is preliminary data.</text>
</comment>
<dbReference type="PANTHER" id="PTHR12161">
    <property type="entry name" value="IST1 FAMILY MEMBER"/>
    <property type="match status" value="1"/>
</dbReference>
<accession>A0AA88VZV1</accession>
<dbReference type="PANTHER" id="PTHR12161:SF55">
    <property type="entry name" value="REGULATOR OF VPS4 ACTIVITY IN THE MVB PATHWAY PROTEIN"/>
    <property type="match status" value="1"/>
</dbReference>
<organism evidence="3 4">
    <name type="scientific">Escallonia herrerae</name>
    <dbReference type="NCBI Taxonomy" id="1293975"/>
    <lineage>
        <taxon>Eukaryota</taxon>
        <taxon>Viridiplantae</taxon>
        <taxon>Streptophyta</taxon>
        <taxon>Embryophyta</taxon>
        <taxon>Tracheophyta</taxon>
        <taxon>Spermatophyta</taxon>
        <taxon>Magnoliopsida</taxon>
        <taxon>eudicotyledons</taxon>
        <taxon>Gunneridae</taxon>
        <taxon>Pentapetalae</taxon>
        <taxon>asterids</taxon>
        <taxon>campanulids</taxon>
        <taxon>Escalloniales</taxon>
        <taxon>Escalloniaceae</taxon>
        <taxon>Escallonia</taxon>
    </lineage>
</organism>
<dbReference type="InterPro" id="IPR042277">
    <property type="entry name" value="IST1-like"/>
</dbReference>
<dbReference type="EMBL" id="JAVXUP010000960">
    <property type="protein sequence ID" value="KAK3018057.1"/>
    <property type="molecule type" value="Genomic_DNA"/>
</dbReference>
<proteinExistence type="inferred from homology"/>
<evidence type="ECO:0008006" key="5">
    <source>
        <dbReference type="Google" id="ProtNLM"/>
    </source>
</evidence>
<dbReference type="AlphaFoldDB" id="A0AA88VZV1"/>
<evidence type="ECO:0000256" key="2">
    <source>
        <dbReference type="SAM" id="MobiDB-lite"/>
    </source>
</evidence>